<dbReference type="AlphaFoldDB" id="A0AAW8R422"/>
<dbReference type="GO" id="GO:0016491">
    <property type="term" value="F:oxidoreductase activity"/>
    <property type="evidence" value="ECO:0007669"/>
    <property type="project" value="UniProtKB-KW"/>
</dbReference>
<protein>
    <submittedName>
        <fullName evidence="5">SDR family NAD(P)-dependent oxidoreductase</fullName>
    </submittedName>
</protein>
<keyword evidence="2" id="KW-0521">NADP</keyword>
<dbReference type="Gene3D" id="3.40.50.720">
    <property type="entry name" value="NAD(P)-binding Rossmann-like Domain"/>
    <property type="match status" value="1"/>
</dbReference>
<evidence type="ECO:0000313" key="5">
    <source>
        <dbReference type="EMBL" id="MDT0583459.1"/>
    </source>
</evidence>
<dbReference type="InterPro" id="IPR020904">
    <property type="entry name" value="Sc_DH/Rdtase_CS"/>
</dbReference>
<evidence type="ECO:0000256" key="2">
    <source>
        <dbReference type="ARBA" id="ARBA00022857"/>
    </source>
</evidence>
<dbReference type="PRINTS" id="PR00081">
    <property type="entry name" value="GDHRDH"/>
</dbReference>
<keyword evidence="6" id="KW-1185">Reference proteome</keyword>
<evidence type="ECO:0000256" key="3">
    <source>
        <dbReference type="ARBA" id="ARBA00023002"/>
    </source>
</evidence>
<organism evidence="5 6">
    <name type="scientific">Brumicola blandensis</name>
    <dbReference type="NCBI Taxonomy" id="3075611"/>
    <lineage>
        <taxon>Bacteria</taxon>
        <taxon>Pseudomonadati</taxon>
        <taxon>Pseudomonadota</taxon>
        <taxon>Gammaproteobacteria</taxon>
        <taxon>Alteromonadales</taxon>
        <taxon>Alteromonadaceae</taxon>
        <taxon>Brumicola</taxon>
    </lineage>
</organism>
<gene>
    <name evidence="5" type="ORF">RM544_13000</name>
</gene>
<dbReference type="Proteomes" id="UP001249020">
    <property type="component" value="Unassembled WGS sequence"/>
</dbReference>
<dbReference type="SUPFAM" id="SSF51735">
    <property type="entry name" value="NAD(P)-binding Rossmann-fold domains"/>
    <property type="match status" value="1"/>
</dbReference>
<evidence type="ECO:0000313" key="6">
    <source>
        <dbReference type="Proteomes" id="UP001249020"/>
    </source>
</evidence>
<dbReference type="RefSeq" id="WP_311362364.1">
    <property type="nucleotide sequence ID" value="NZ_JAVRIE010000005.1"/>
</dbReference>
<dbReference type="FunFam" id="3.40.50.720:FF:000084">
    <property type="entry name" value="Short-chain dehydrogenase reductase"/>
    <property type="match status" value="1"/>
</dbReference>
<accession>A0AAW8R422</accession>
<sequence>MNDNYAGKTTLISGGAGGIGLALAKEFGSLGMNVVIADIDMVALGTAENELKEAGLNVLACQLDVTDYQQWEQCIAAAQKEFGKLHMVVNNAGVGGIPGKIEDTDHATWRWVIDVNLMGVLYGTQAATPAIKAHGEGGWIINVASMAGMMGVPYSSAYAATKAAVVSMTESWAVELKPHNIHVSALCPAFVKTRIHESLRNKQEKYQTVPSKEKVIDKEKLKKNFNAAAALVESGISTELLAKRVVEALNSGQQYIFSHPNYRQATSYRAALIDGAFDDAQQSELVKHLIDDEIASL</sequence>
<dbReference type="PROSITE" id="PS00061">
    <property type="entry name" value="ADH_SHORT"/>
    <property type="match status" value="1"/>
</dbReference>
<proteinExistence type="inferred from homology"/>
<dbReference type="PANTHER" id="PTHR43391:SF14">
    <property type="entry name" value="DEHYDROGENASE_REDUCTASE SDR FAMILY PROTEIN 7-LIKE"/>
    <property type="match status" value="1"/>
</dbReference>
<dbReference type="InterPro" id="IPR002347">
    <property type="entry name" value="SDR_fam"/>
</dbReference>
<name>A0AAW8R422_9ALTE</name>
<evidence type="ECO:0000256" key="4">
    <source>
        <dbReference type="RuleBase" id="RU000363"/>
    </source>
</evidence>
<dbReference type="InterPro" id="IPR036291">
    <property type="entry name" value="NAD(P)-bd_dom_sf"/>
</dbReference>
<dbReference type="Pfam" id="PF00106">
    <property type="entry name" value="adh_short"/>
    <property type="match status" value="1"/>
</dbReference>
<dbReference type="EMBL" id="JAVRIE010000005">
    <property type="protein sequence ID" value="MDT0583459.1"/>
    <property type="molecule type" value="Genomic_DNA"/>
</dbReference>
<dbReference type="CDD" id="cd05233">
    <property type="entry name" value="SDR_c"/>
    <property type="match status" value="1"/>
</dbReference>
<dbReference type="PRINTS" id="PR00080">
    <property type="entry name" value="SDRFAMILY"/>
</dbReference>
<keyword evidence="3" id="KW-0560">Oxidoreductase</keyword>
<evidence type="ECO:0000256" key="1">
    <source>
        <dbReference type="ARBA" id="ARBA00006484"/>
    </source>
</evidence>
<comment type="caution">
    <text evidence="5">The sequence shown here is derived from an EMBL/GenBank/DDBJ whole genome shotgun (WGS) entry which is preliminary data.</text>
</comment>
<dbReference type="PANTHER" id="PTHR43391">
    <property type="entry name" value="RETINOL DEHYDROGENASE-RELATED"/>
    <property type="match status" value="1"/>
</dbReference>
<comment type="similarity">
    <text evidence="1 4">Belongs to the short-chain dehydrogenases/reductases (SDR) family.</text>
</comment>
<reference evidence="5 6" key="1">
    <citation type="submission" date="2023-09" db="EMBL/GenBank/DDBJ databases">
        <authorList>
            <person name="Rey-Velasco X."/>
        </authorList>
    </citation>
    <scope>NUCLEOTIDE SEQUENCE [LARGE SCALE GENOMIC DNA]</scope>
    <source>
        <strain evidence="5 6">W409</strain>
    </source>
</reference>